<gene>
    <name evidence="2" type="ORF">GMORB2_6453</name>
</gene>
<feature type="region of interest" description="Disordered" evidence="1">
    <location>
        <begin position="90"/>
        <end position="118"/>
    </location>
</feature>
<dbReference type="EMBL" id="JAANYQ010000006">
    <property type="protein sequence ID" value="KAF4123752.1"/>
    <property type="molecule type" value="Genomic_DNA"/>
</dbReference>
<feature type="region of interest" description="Disordered" evidence="1">
    <location>
        <begin position="23"/>
        <end position="62"/>
    </location>
</feature>
<evidence type="ECO:0000313" key="3">
    <source>
        <dbReference type="Proteomes" id="UP000749293"/>
    </source>
</evidence>
<feature type="compositionally biased region" description="Polar residues" evidence="1">
    <location>
        <begin position="93"/>
        <end position="109"/>
    </location>
</feature>
<organism evidence="2 3">
    <name type="scientific">Geosmithia morbida</name>
    <dbReference type="NCBI Taxonomy" id="1094350"/>
    <lineage>
        <taxon>Eukaryota</taxon>
        <taxon>Fungi</taxon>
        <taxon>Dikarya</taxon>
        <taxon>Ascomycota</taxon>
        <taxon>Pezizomycotina</taxon>
        <taxon>Sordariomycetes</taxon>
        <taxon>Hypocreomycetidae</taxon>
        <taxon>Hypocreales</taxon>
        <taxon>Bionectriaceae</taxon>
        <taxon>Geosmithia</taxon>
    </lineage>
</organism>
<dbReference type="GeneID" id="55972678"/>
<dbReference type="RefSeq" id="XP_035322404.1">
    <property type="nucleotide sequence ID" value="XM_035468423.1"/>
</dbReference>
<dbReference type="AlphaFoldDB" id="A0A9P5D2D6"/>
<evidence type="ECO:0000313" key="2">
    <source>
        <dbReference type="EMBL" id="KAF4123752.1"/>
    </source>
</evidence>
<proteinExistence type="predicted"/>
<comment type="caution">
    <text evidence="2">The sequence shown here is derived from an EMBL/GenBank/DDBJ whole genome shotgun (WGS) entry which is preliminary data.</text>
</comment>
<accession>A0A9P5D2D6</accession>
<reference evidence="2" key="1">
    <citation type="submission" date="2020-03" db="EMBL/GenBank/DDBJ databases">
        <title>Site-based positive gene gene selection in Geosmithia morbida across the United States reveals a broad range of putative effectors and factors for local host and environmental adapation.</title>
        <authorList>
            <person name="Onufrak A."/>
            <person name="Murdoch R.W."/>
            <person name="Gazis R."/>
            <person name="Huff M."/>
            <person name="Staton M."/>
            <person name="Klingeman W."/>
            <person name="Hadziabdic D."/>
        </authorList>
    </citation>
    <scope>NUCLEOTIDE SEQUENCE</scope>
    <source>
        <strain evidence="2">1262</strain>
    </source>
</reference>
<protein>
    <submittedName>
        <fullName evidence="2">Uncharacterized protein</fullName>
    </submittedName>
</protein>
<evidence type="ECO:0000256" key="1">
    <source>
        <dbReference type="SAM" id="MobiDB-lite"/>
    </source>
</evidence>
<keyword evidence="3" id="KW-1185">Reference proteome</keyword>
<sequence length="118" mass="12960">MTPRARRAQKAADFDIFEDKIHSQESSSDWLEWDCKPSPAVTSIPRSPAGGPSTYDTTESDPLIIPNPDLSLIRGQVERHLAGQFEWIVTYSGPGSSEDNNDNNNVGSTEDSHSVEAE</sequence>
<dbReference type="OrthoDB" id="3946796at2759"/>
<dbReference type="Proteomes" id="UP000749293">
    <property type="component" value="Unassembled WGS sequence"/>
</dbReference>
<name>A0A9P5D2D6_9HYPO</name>